<sequence>MYVLSWGLEPADLSALEEACEQAGLPLEAPAVDAGGPAGHRRDDLLVAFTGAHGPADPREITRDGAYVVTVQSAPDAAGTLRAVRAGSSFLMASPLREERLRSFLTYLRDVAAPTATQVLDLDDSGLLATPSASVRLTGAEAKALRALADRSARIVARPELLRLTGEDPRDLVEALRARFREIGSGAQILKVPHMGFRLVGEVRTTTAAPR</sequence>
<keyword evidence="2" id="KW-1185">Reference proteome</keyword>
<dbReference type="EMBL" id="CP033073">
    <property type="protein sequence ID" value="AYN40332.1"/>
    <property type="molecule type" value="Genomic_DNA"/>
</dbReference>
<gene>
    <name evidence="1" type="ORF">D9753_17060</name>
</gene>
<dbReference type="AlphaFoldDB" id="A0A3G2JIW2"/>
<accession>A0A3G2JIW2</accession>
<dbReference type="Proteomes" id="UP000268329">
    <property type="component" value="Chromosome"/>
</dbReference>
<dbReference type="KEGG" id="sdd:D9753_17060"/>
<name>A0A3G2JIW2_9ACTN</name>
<reference evidence="1 2" key="1">
    <citation type="submission" date="2018-10" db="EMBL/GenBank/DDBJ databases">
        <title>The genome of Streptomyces dangxiongensis Z022.</title>
        <authorList>
            <person name="Zhang B."/>
        </authorList>
    </citation>
    <scope>NUCLEOTIDE SEQUENCE [LARGE SCALE GENOMIC DNA]</scope>
    <source>
        <strain evidence="1 2">Z022</strain>
    </source>
</reference>
<proteinExistence type="predicted"/>
<protein>
    <submittedName>
        <fullName evidence="1">Uncharacterized protein</fullName>
    </submittedName>
</protein>
<evidence type="ECO:0000313" key="1">
    <source>
        <dbReference type="EMBL" id="AYN40332.1"/>
    </source>
</evidence>
<dbReference type="RefSeq" id="WP_121787786.1">
    <property type="nucleotide sequence ID" value="NZ_CP033073.1"/>
</dbReference>
<evidence type="ECO:0000313" key="2">
    <source>
        <dbReference type="Proteomes" id="UP000268329"/>
    </source>
</evidence>
<dbReference type="OrthoDB" id="4173694at2"/>
<organism evidence="1 2">
    <name type="scientific">Streptomyces dangxiongensis</name>
    <dbReference type="NCBI Taxonomy" id="1442032"/>
    <lineage>
        <taxon>Bacteria</taxon>
        <taxon>Bacillati</taxon>
        <taxon>Actinomycetota</taxon>
        <taxon>Actinomycetes</taxon>
        <taxon>Kitasatosporales</taxon>
        <taxon>Streptomycetaceae</taxon>
        <taxon>Streptomyces</taxon>
    </lineage>
</organism>